<dbReference type="InterPro" id="IPR025263">
    <property type="entry name" value="YhdP_central"/>
</dbReference>
<evidence type="ECO:0000259" key="3">
    <source>
        <dbReference type="Pfam" id="PF13116"/>
    </source>
</evidence>
<evidence type="ECO:0000256" key="2">
    <source>
        <dbReference type="SAM" id="Phobius"/>
    </source>
</evidence>
<feature type="compositionally biased region" description="Basic and acidic residues" evidence="1">
    <location>
        <begin position="1118"/>
        <end position="1127"/>
    </location>
</feature>
<feature type="domain" description="YhdP central" evidence="3">
    <location>
        <begin position="363"/>
        <end position="903"/>
    </location>
</feature>
<dbReference type="EMBL" id="BSFE01000015">
    <property type="protein sequence ID" value="GLK53857.1"/>
    <property type="molecule type" value="Genomic_DNA"/>
</dbReference>
<dbReference type="RefSeq" id="WP_271188195.1">
    <property type="nucleotide sequence ID" value="NZ_BSFE01000015.1"/>
</dbReference>
<proteinExistence type="predicted"/>
<dbReference type="Proteomes" id="UP001143486">
    <property type="component" value="Unassembled WGS sequence"/>
</dbReference>
<evidence type="ECO:0000313" key="5">
    <source>
        <dbReference type="Proteomes" id="UP001143486"/>
    </source>
</evidence>
<comment type="caution">
    <text evidence="4">The sequence shown here is derived from an EMBL/GenBank/DDBJ whole genome shotgun (WGS) entry which is preliminary data.</text>
</comment>
<feature type="compositionally biased region" description="Acidic residues" evidence="1">
    <location>
        <begin position="1131"/>
        <end position="1146"/>
    </location>
</feature>
<feature type="region of interest" description="Disordered" evidence="1">
    <location>
        <begin position="1118"/>
        <end position="1146"/>
    </location>
</feature>
<keyword evidence="2" id="KW-0472">Membrane</keyword>
<reference evidence="4" key="1">
    <citation type="journal article" date="2014" name="Int. J. Syst. Evol. Microbiol.">
        <title>Complete genome sequence of Corynebacterium casei LMG S-19264T (=DSM 44701T), isolated from a smear-ripened cheese.</title>
        <authorList>
            <consortium name="US DOE Joint Genome Institute (JGI-PGF)"/>
            <person name="Walter F."/>
            <person name="Albersmeier A."/>
            <person name="Kalinowski J."/>
            <person name="Ruckert C."/>
        </authorList>
    </citation>
    <scope>NUCLEOTIDE SEQUENCE</scope>
    <source>
        <strain evidence="4">VKM B-1513</strain>
    </source>
</reference>
<evidence type="ECO:0000256" key="1">
    <source>
        <dbReference type="SAM" id="MobiDB-lite"/>
    </source>
</evidence>
<organism evidence="4 5">
    <name type="scientific">Maricaulis virginensis</name>
    <dbReference type="NCBI Taxonomy" id="144022"/>
    <lineage>
        <taxon>Bacteria</taxon>
        <taxon>Pseudomonadati</taxon>
        <taxon>Pseudomonadota</taxon>
        <taxon>Alphaproteobacteria</taxon>
        <taxon>Maricaulales</taxon>
        <taxon>Maricaulaceae</taxon>
        <taxon>Maricaulis</taxon>
    </lineage>
</organism>
<feature type="transmembrane region" description="Helical" evidence="2">
    <location>
        <begin position="12"/>
        <end position="33"/>
    </location>
</feature>
<dbReference type="AlphaFoldDB" id="A0A9W6IQK2"/>
<reference evidence="4" key="2">
    <citation type="submission" date="2023-01" db="EMBL/GenBank/DDBJ databases">
        <authorList>
            <person name="Sun Q."/>
            <person name="Evtushenko L."/>
        </authorList>
    </citation>
    <scope>NUCLEOTIDE SEQUENCE</scope>
    <source>
        <strain evidence="4">VKM B-1513</strain>
    </source>
</reference>
<dbReference type="Pfam" id="PF13116">
    <property type="entry name" value="YhdP"/>
    <property type="match status" value="1"/>
</dbReference>
<keyword evidence="2" id="KW-0812">Transmembrane</keyword>
<keyword evidence="5" id="KW-1185">Reference proteome</keyword>
<name>A0A9W6IQK2_9PROT</name>
<protein>
    <recommendedName>
        <fullName evidence="3">YhdP central domain-containing protein</fullName>
    </recommendedName>
</protein>
<accession>A0A9W6IQK2</accession>
<sequence length="1146" mass="121512">MLRKSLRWSLIYLLEAVAVLLALAIFGIAAILWRLSSGPVELDFLREDAQRMLAQAFEGDVVALGRLQAGFDPQTRALMLMAGDVTVADATGDVIARAPRIEAGLAVDALLLGRLEPVALNIQGGSLSLVRRADGAVGAGLGSAERVAANAQLPERGGDESASLFQLLADPQNPASRLSRLQHVRIEEAAVRIVDAQSGIAWLVDDAGVRFERDETRILAEIEGQFATPSGFAPVELRLQAGADLETLLFEARFQQLSPAGVLPDSGPLAPLRAVDAPVYLDFVVDATRQGGIRTASIVLDVGDGEILTGGEARRIAGAHLSARFDPVESTMSIHEGWIESDVFSARLEGEVTEIGGYTGALPTRGRFDIRVGEGFVALGDVFERDPSWEALIAQGEIRLDEYAATFDRLELAVDTIRAELAGEVSLSRAGDGRFLPNLRLAGPIVGDVQPETVLAYWPVELADSARSWVQERILGGRFYNARFDLDLRAGDIEAEQMDNERMTLGFDFENASVLYISTMTPLVEGRGHAVLRGNAFEVAMESGRIGDIELVDGFVDIPRLNPKGAVARYGGVAHGDASDILALIDEPPLHLPSEYGLDPALVGGQGEMRFEIRRAMLTDVPVEEIPFFIDGTFSNVSLNVPGTPIELTGGEIAISARQEGLEASGDALFGETPVHIDWTETFGLPDDAASTRIGLSADVTAATLDVFNIPVRRYFDGPVRLTGEAVSDGLDFRSIDLHADLEQALLETPGGAWSKAAGVPGEAELRISVDETGRYSVDALAVRSEGMEVTGSLVMAAGTRLERVDLDRLFIEGLADISARLVVPETAGAPLDLQLSGQYVDVSDFVAQLTSLGEGGGMMPLSVNADIARLILSERSVLDDFNLIWRSEAEGIRAFSVSGQTMDGSFQAAFGASEPGGAREFRLQAPSVERVASLFGVESYALGGRMAMLGSAPPLGTEGPLSARLEVTDLTLVRVPILARILAAGSFQGLAALLNGEGIVFDRIDADLLYEDGLMTIGDARAAGNALGVTAAGTIDFASERAAIDGNLAPSYALNSLFGGVPVIGDILVSRPGEGVIGITYSVEGPFDSLTVFANPLSALAPGVLRRIFEGTAAERAARDRARDAGVEEAAPEPEDTPGETGPDE</sequence>
<evidence type="ECO:0000313" key="4">
    <source>
        <dbReference type="EMBL" id="GLK53857.1"/>
    </source>
</evidence>
<gene>
    <name evidence="4" type="ORF">GCM10017621_33650</name>
</gene>
<keyword evidence="2" id="KW-1133">Transmembrane helix</keyword>